<dbReference type="PROSITE" id="PS50928">
    <property type="entry name" value="ABC_TM1"/>
    <property type="match status" value="1"/>
</dbReference>
<feature type="transmembrane region" description="Helical" evidence="7">
    <location>
        <begin position="125"/>
        <end position="144"/>
    </location>
</feature>
<reference evidence="10 11" key="1">
    <citation type="submission" date="2016-10" db="EMBL/GenBank/DDBJ databases">
        <authorList>
            <person name="de Groot N.N."/>
        </authorList>
    </citation>
    <scope>NUCLEOTIDE SEQUENCE [LARGE SCALE GENOMIC DNA]</scope>
    <source>
        <strain evidence="10 11">CGMCC 1.10331</strain>
    </source>
</reference>
<keyword evidence="11" id="KW-1185">Reference proteome</keyword>
<dbReference type="InterPro" id="IPR035906">
    <property type="entry name" value="MetI-like_sf"/>
</dbReference>
<evidence type="ECO:0000259" key="8">
    <source>
        <dbReference type="PROSITE" id="PS50928"/>
    </source>
</evidence>
<sequence length="253" mass="28264">MYSYIQERNIEKKAAVAAVLLIAWQVGSQFYPSYVLPGLVELAVATQTVVTDSQFGTYQSNILDTFRRLLAGFAISVVVGTVVGTAMGLRKEAEAFLRAWIVLGLSVPSIAVAFALIIALGISEWVPVLTVVIVGVPFVILNMWEGTQELDPEITEMADFFGASRLQRYRDILLPQVLQYLFPSMYWGLVVSWKVLFIAEVFGAGSGVGYMVNYWFQQQRVDLLLGWVVVPVILIILGQEGLRAAEHRIMRWR</sequence>
<dbReference type="EMBL" id="FNVN01000002">
    <property type="protein sequence ID" value="SEG42144.1"/>
    <property type="molecule type" value="Genomic_DNA"/>
</dbReference>
<dbReference type="GO" id="GO:0005886">
    <property type="term" value="C:plasma membrane"/>
    <property type="evidence" value="ECO:0007669"/>
    <property type="project" value="UniProtKB-SubCell"/>
</dbReference>
<keyword evidence="2 7" id="KW-0813">Transport</keyword>
<proteinExistence type="inferred from homology"/>
<feature type="transmembrane region" description="Helical" evidence="7">
    <location>
        <begin position="224"/>
        <end position="245"/>
    </location>
</feature>
<dbReference type="GO" id="GO:0055085">
    <property type="term" value="P:transmembrane transport"/>
    <property type="evidence" value="ECO:0007669"/>
    <property type="project" value="InterPro"/>
</dbReference>
<dbReference type="Gene3D" id="1.10.3720.10">
    <property type="entry name" value="MetI-like"/>
    <property type="match status" value="1"/>
</dbReference>
<evidence type="ECO:0000313" key="11">
    <source>
        <dbReference type="Proteomes" id="UP000236740"/>
    </source>
</evidence>
<feature type="domain" description="ABC transmembrane type-1" evidence="8">
    <location>
        <begin position="62"/>
        <end position="246"/>
    </location>
</feature>
<dbReference type="GeneID" id="39858308"/>
<dbReference type="SUPFAM" id="SSF161098">
    <property type="entry name" value="MetI-like"/>
    <property type="match status" value="1"/>
</dbReference>
<feature type="transmembrane region" description="Helical" evidence="7">
    <location>
        <begin position="69"/>
        <end position="89"/>
    </location>
</feature>
<keyword evidence="4 7" id="KW-0812">Transmembrane</keyword>
<organism evidence="10 11">
    <name type="scientific">Halobellus limi</name>
    <dbReference type="NCBI Taxonomy" id="699433"/>
    <lineage>
        <taxon>Archaea</taxon>
        <taxon>Methanobacteriati</taxon>
        <taxon>Methanobacteriota</taxon>
        <taxon>Stenosarchaea group</taxon>
        <taxon>Halobacteria</taxon>
        <taxon>Halobacteriales</taxon>
        <taxon>Haloferacaceae</taxon>
        <taxon>Halobellus</taxon>
    </lineage>
</organism>
<feature type="transmembrane region" description="Helical" evidence="7">
    <location>
        <begin position="186"/>
        <end position="212"/>
    </location>
</feature>
<dbReference type="Proteomes" id="UP000236740">
    <property type="component" value="Unassembled WGS sequence"/>
</dbReference>
<dbReference type="Proteomes" id="UP000296733">
    <property type="component" value="Chromosome"/>
</dbReference>
<comment type="similarity">
    <text evidence="7">Belongs to the binding-protein-dependent transport system permease family.</text>
</comment>
<dbReference type="InterPro" id="IPR000515">
    <property type="entry name" value="MetI-like"/>
</dbReference>
<comment type="subcellular location">
    <subcellularLocation>
        <location evidence="1 7">Cell membrane</location>
        <topology evidence="1 7">Multi-pass membrane protein</topology>
    </subcellularLocation>
</comment>
<dbReference type="KEGG" id="hlm:DV707_09420"/>
<dbReference type="Pfam" id="PF00528">
    <property type="entry name" value="BPD_transp_1"/>
    <property type="match status" value="1"/>
</dbReference>
<gene>
    <name evidence="9" type="ORF">DV707_09420</name>
    <name evidence="10" type="ORF">SAMN04488133_2275</name>
</gene>
<protein>
    <submittedName>
        <fullName evidence="9">ABC transporter permease subunit</fullName>
    </submittedName>
    <submittedName>
        <fullName evidence="10">NitT/TauT family transport system permease protein</fullName>
    </submittedName>
</protein>
<dbReference type="PANTHER" id="PTHR30151:SF38">
    <property type="entry name" value="ALIPHATIC SULFONATES TRANSPORT PERMEASE PROTEIN SSUC-RELATED"/>
    <property type="match status" value="1"/>
</dbReference>
<keyword evidence="6 7" id="KW-0472">Membrane</keyword>
<evidence type="ECO:0000256" key="6">
    <source>
        <dbReference type="ARBA" id="ARBA00023136"/>
    </source>
</evidence>
<dbReference type="OrthoDB" id="50379at2157"/>
<feature type="transmembrane region" description="Helical" evidence="7">
    <location>
        <begin position="96"/>
        <end position="119"/>
    </location>
</feature>
<evidence type="ECO:0000313" key="10">
    <source>
        <dbReference type="EMBL" id="SEG42144.1"/>
    </source>
</evidence>
<accession>A0A1H6A1N5</accession>
<keyword evidence="5 7" id="KW-1133">Transmembrane helix</keyword>
<reference evidence="9 12" key="2">
    <citation type="journal article" date="2019" name="Nat. Commun.">
        <title>A new type of DNA phosphorothioation-based antiviral system in archaea.</title>
        <authorList>
            <person name="Xiong L."/>
            <person name="Liu S."/>
            <person name="Chen S."/>
            <person name="Xiao Y."/>
            <person name="Zhu B."/>
            <person name="Gao Y."/>
            <person name="Zhang Y."/>
            <person name="Chen B."/>
            <person name="Luo J."/>
            <person name="Deng Z."/>
            <person name="Chen X."/>
            <person name="Wang L."/>
            <person name="Chen S."/>
        </authorList>
    </citation>
    <scope>NUCLEOTIDE SEQUENCE [LARGE SCALE GENOMIC DNA]</scope>
    <source>
        <strain evidence="9 12">CGMCC 1.10331</strain>
    </source>
</reference>
<dbReference type="AlphaFoldDB" id="A0A1H6A1N5"/>
<evidence type="ECO:0000256" key="4">
    <source>
        <dbReference type="ARBA" id="ARBA00022692"/>
    </source>
</evidence>
<evidence type="ECO:0000256" key="7">
    <source>
        <dbReference type="RuleBase" id="RU363032"/>
    </source>
</evidence>
<evidence type="ECO:0000313" key="12">
    <source>
        <dbReference type="Proteomes" id="UP000296733"/>
    </source>
</evidence>
<evidence type="ECO:0000256" key="3">
    <source>
        <dbReference type="ARBA" id="ARBA00022475"/>
    </source>
</evidence>
<dbReference type="PANTHER" id="PTHR30151">
    <property type="entry name" value="ALKANE SULFONATE ABC TRANSPORTER-RELATED, MEMBRANE SUBUNIT"/>
    <property type="match status" value="1"/>
</dbReference>
<evidence type="ECO:0000256" key="2">
    <source>
        <dbReference type="ARBA" id="ARBA00022448"/>
    </source>
</evidence>
<evidence type="ECO:0000256" key="1">
    <source>
        <dbReference type="ARBA" id="ARBA00004651"/>
    </source>
</evidence>
<name>A0A1H6A1N5_9EURY</name>
<evidence type="ECO:0000256" key="5">
    <source>
        <dbReference type="ARBA" id="ARBA00022989"/>
    </source>
</evidence>
<evidence type="ECO:0000313" key="9">
    <source>
        <dbReference type="EMBL" id="QCC47859.1"/>
    </source>
</evidence>
<dbReference type="RefSeq" id="WP_103991944.1">
    <property type="nucleotide sequence ID" value="NZ_CP031311.1"/>
</dbReference>
<dbReference type="EMBL" id="CP031311">
    <property type="protein sequence ID" value="QCC47859.1"/>
    <property type="molecule type" value="Genomic_DNA"/>
</dbReference>
<dbReference type="CDD" id="cd06261">
    <property type="entry name" value="TM_PBP2"/>
    <property type="match status" value="1"/>
</dbReference>
<keyword evidence="3" id="KW-1003">Cell membrane</keyword>